<proteinExistence type="predicted"/>
<feature type="transmembrane region" description="Helical" evidence="2">
    <location>
        <begin position="160"/>
        <end position="180"/>
    </location>
</feature>
<accession>A0A059Q9R7</accession>
<feature type="transmembrane region" description="Helical" evidence="2">
    <location>
        <begin position="129"/>
        <end position="154"/>
    </location>
</feature>
<feature type="transmembrane region" description="Helical" evidence="2">
    <location>
        <begin position="59"/>
        <end position="80"/>
    </location>
</feature>
<dbReference type="AlphaFoldDB" id="A0A059Q9R7"/>
<name>A0A059Q9R7_9BACT</name>
<feature type="transmembrane region" description="Helical" evidence="2">
    <location>
        <begin position="200"/>
        <end position="220"/>
    </location>
</feature>
<keyword evidence="2" id="KW-1133">Transmembrane helix</keyword>
<dbReference type="EMBL" id="KF255994">
    <property type="protein sequence ID" value="AGW45567.1"/>
    <property type="molecule type" value="Genomic_DNA"/>
</dbReference>
<sequence>MNDITATASVPPQIPSTSPASLPLGENPEDRLAVTGPLAAVEAMLRQPRRIIYQLRQPGFGKVVAGLFVVTLLSALVYGIVVGTFSGGAQLWIAPVKIAAGMLLSALICLPSLYIFSCLSGSQARLREVAGLVAGLLALTTILLIGFAPVAWVFSQSTSSVAAMGALHLAFWVVATFFGWRFLRNGFSHLNAKRNGALHVWIWIFVLVCVQMTTALRPIVGTGETFLPKEKKFFANHWFDTLKAAPQTGGNAGAQR</sequence>
<feature type="region of interest" description="Disordered" evidence="1">
    <location>
        <begin position="1"/>
        <end position="26"/>
    </location>
</feature>
<keyword evidence="2" id="KW-0472">Membrane</keyword>
<reference evidence="3" key="1">
    <citation type="submission" date="2013-06" db="EMBL/GenBank/DDBJ databases">
        <title>Functional metagenomics reveals novel beta-galactosidases not predictable from gene sequences.</title>
        <authorList>
            <person name="Cheng J."/>
            <person name="Engel K."/>
            <person name="Romantsov T."/>
            <person name="Neufeld J.D."/>
            <person name="Rose D.R."/>
            <person name="Charles T.C."/>
        </authorList>
    </citation>
    <scope>NUCLEOTIDE SEQUENCE</scope>
</reference>
<evidence type="ECO:0000256" key="2">
    <source>
        <dbReference type="SAM" id="Phobius"/>
    </source>
</evidence>
<feature type="transmembrane region" description="Helical" evidence="2">
    <location>
        <begin position="92"/>
        <end position="117"/>
    </location>
</feature>
<keyword evidence="2" id="KW-0812">Transmembrane</keyword>
<protein>
    <submittedName>
        <fullName evidence="3">Uncharacterized protein</fullName>
    </submittedName>
</protein>
<feature type="compositionally biased region" description="Polar residues" evidence="1">
    <location>
        <begin position="1"/>
        <end position="20"/>
    </location>
</feature>
<evidence type="ECO:0000313" key="3">
    <source>
        <dbReference type="EMBL" id="AGW45567.1"/>
    </source>
</evidence>
<organism evidence="3">
    <name type="scientific">uncultured bacterium Lac161</name>
    <dbReference type="NCBI Taxonomy" id="1403002"/>
    <lineage>
        <taxon>Bacteria</taxon>
        <taxon>environmental samples</taxon>
    </lineage>
</organism>
<evidence type="ECO:0000256" key="1">
    <source>
        <dbReference type="SAM" id="MobiDB-lite"/>
    </source>
</evidence>